<accession>A0A0W7WK58</accession>
<dbReference type="PRINTS" id="PR00111">
    <property type="entry name" value="ABHYDROLASE"/>
</dbReference>
<dbReference type="InterPro" id="IPR050228">
    <property type="entry name" value="Carboxylesterase_BioH"/>
</dbReference>
<reference evidence="2 3" key="1">
    <citation type="submission" date="2015-12" db="EMBL/GenBank/DDBJ databases">
        <authorList>
            <person name="Shamseldin A."/>
            <person name="Moawad H."/>
            <person name="Abd El-Rahim W.M."/>
            <person name="Sadowsky M.J."/>
        </authorList>
    </citation>
    <scope>NUCLEOTIDE SEQUENCE [LARGE SCALE GENOMIC DNA]</scope>
    <source>
        <strain evidence="2 3">SJ5A-1</strain>
    </source>
</reference>
<dbReference type="GO" id="GO:0016787">
    <property type="term" value="F:hydrolase activity"/>
    <property type="evidence" value="ECO:0007669"/>
    <property type="project" value="UniProtKB-KW"/>
</dbReference>
<dbReference type="InterPro" id="IPR029058">
    <property type="entry name" value="AB_hydrolase_fold"/>
</dbReference>
<dbReference type="InterPro" id="IPR000073">
    <property type="entry name" value="AB_hydrolase_1"/>
</dbReference>
<comment type="caution">
    <text evidence="2">The sequence shown here is derived from an EMBL/GenBank/DDBJ whole genome shotgun (WGS) entry which is preliminary data.</text>
</comment>
<proteinExistence type="predicted"/>
<keyword evidence="2" id="KW-0378">Hydrolase</keyword>
<gene>
    <name evidence="2" type="ORF">AVJ23_10290</name>
</gene>
<name>A0A0W7WK58_9RHOB</name>
<dbReference type="EMBL" id="LPXO01000005">
    <property type="protein sequence ID" value="KUF10971.1"/>
    <property type="molecule type" value="Genomic_DNA"/>
</dbReference>
<dbReference type="PANTHER" id="PTHR43194:SF5">
    <property type="entry name" value="PIMELOYL-[ACYL-CARRIER PROTEIN] METHYL ESTER ESTERASE"/>
    <property type="match status" value="1"/>
</dbReference>
<dbReference type="PANTHER" id="PTHR43194">
    <property type="entry name" value="HYDROLASE ALPHA/BETA FOLD FAMILY"/>
    <property type="match status" value="1"/>
</dbReference>
<evidence type="ECO:0000259" key="1">
    <source>
        <dbReference type="Pfam" id="PF12697"/>
    </source>
</evidence>
<protein>
    <submittedName>
        <fullName evidence="2">Alpha/beta hydrolase</fullName>
    </submittedName>
</protein>
<organism evidence="2 3">
    <name type="scientific">Pseudoponticoccus marisrubri</name>
    <dbReference type="NCBI Taxonomy" id="1685382"/>
    <lineage>
        <taxon>Bacteria</taxon>
        <taxon>Pseudomonadati</taxon>
        <taxon>Pseudomonadota</taxon>
        <taxon>Alphaproteobacteria</taxon>
        <taxon>Rhodobacterales</taxon>
        <taxon>Roseobacteraceae</taxon>
        <taxon>Pseudoponticoccus</taxon>
    </lineage>
</organism>
<dbReference type="SUPFAM" id="SSF53474">
    <property type="entry name" value="alpha/beta-Hydrolases"/>
    <property type="match status" value="1"/>
</dbReference>
<evidence type="ECO:0000313" key="3">
    <source>
        <dbReference type="Proteomes" id="UP000054396"/>
    </source>
</evidence>
<keyword evidence="3" id="KW-1185">Reference proteome</keyword>
<dbReference type="Gene3D" id="3.40.50.1820">
    <property type="entry name" value="alpha/beta hydrolase"/>
    <property type="match status" value="1"/>
</dbReference>
<dbReference type="OrthoDB" id="5491135at2"/>
<dbReference type="Proteomes" id="UP000054396">
    <property type="component" value="Unassembled WGS sequence"/>
</dbReference>
<feature type="domain" description="AB hydrolase-1" evidence="1">
    <location>
        <begin position="25"/>
        <end position="208"/>
    </location>
</feature>
<dbReference type="AlphaFoldDB" id="A0A0W7WK58"/>
<dbReference type="STRING" id="1685382.AVJ23_10290"/>
<evidence type="ECO:0000313" key="2">
    <source>
        <dbReference type="EMBL" id="KUF10971.1"/>
    </source>
</evidence>
<sequence>MCDARLFAPQTDALPAQVLPITSADTVQALAAEVLAQAPARFALAGLSMGGIVAMEVLRQAPGRVAGLALLDTNPLAEAEAVKARRAPQMEKAAAGQLHAVMRDEMKPNYLTDGPDRDAILALCMEMALSLGPDVFIRQSLALRDRPDQCDTLRAYFGPALVLCGRDDRLCPVARHELMHDLLSNSVLEVIDGAGHLPTLEQPDRTTEALRRWLQLT</sequence>
<dbReference type="Pfam" id="PF12697">
    <property type="entry name" value="Abhydrolase_6"/>
    <property type="match status" value="1"/>
</dbReference>